<evidence type="ECO:0000259" key="1">
    <source>
        <dbReference type="Pfam" id="PF13568"/>
    </source>
</evidence>
<reference evidence="3" key="1">
    <citation type="submission" date="2017-02" db="EMBL/GenBank/DDBJ databases">
        <authorList>
            <person name="Varghese N."/>
            <person name="Submissions S."/>
        </authorList>
    </citation>
    <scope>NUCLEOTIDE SEQUENCE [LARGE SCALE GENOMIC DNA]</scope>
    <source>
        <strain evidence="3">ATCC 51356</strain>
    </source>
</reference>
<proteinExistence type="predicted"/>
<feature type="domain" description="Outer membrane protein beta-barrel" evidence="1">
    <location>
        <begin position="34"/>
        <end position="218"/>
    </location>
</feature>
<dbReference type="Pfam" id="PF13568">
    <property type="entry name" value="OMP_b-brl_2"/>
    <property type="match status" value="1"/>
</dbReference>
<dbReference type="Proteomes" id="UP000190121">
    <property type="component" value="Unassembled WGS sequence"/>
</dbReference>
<gene>
    <name evidence="2" type="ORF">SAMN02745171_00903</name>
</gene>
<keyword evidence="3" id="KW-1185">Reference proteome</keyword>
<evidence type="ECO:0000313" key="2">
    <source>
        <dbReference type="EMBL" id="SJZ70727.1"/>
    </source>
</evidence>
<name>A0A1T4MV74_9PORP</name>
<evidence type="ECO:0000313" key="3">
    <source>
        <dbReference type="Proteomes" id="UP000190121"/>
    </source>
</evidence>
<sequence length="252" mass="28931">MSSITSLTKKYNYASRIGKMLLGVFLFSIASPLFAQKEVLKRRPYADYRTFHLGFHVGTHVQDLVIANSGFLRNPSSATPHPLFATVSNYTPGFSVGLIVDYTIIQDLELRLQPTLHLSERQITYSDGTQELERLGFRSNIIELPLMLKYSSRRLNNIRPYVIGGVYGGLQIGQRKLDAVRFRPLDYGFRIGVGCDFYLPFFKLCPELSFSFGLPDVIEHNRPDIWEDNRYDYTQAIRRASARLIQLTFNFE</sequence>
<dbReference type="RefSeq" id="WP_234989556.1">
    <property type="nucleotide sequence ID" value="NZ_FUXE01000008.1"/>
</dbReference>
<dbReference type="STRING" id="29524.SAMN02745171_00903"/>
<protein>
    <submittedName>
        <fullName evidence="2">Probable protein-translocating porin PorT</fullName>
    </submittedName>
</protein>
<dbReference type="InterPro" id="IPR025665">
    <property type="entry name" value="Beta-barrel_OMP_2"/>
</dbReference>
<organism evidence="2 3">
    <name type="scientific">Porphyromonas circumdentaria</name>
    <dbReference type="NCBI Taxonomy" id="29524"/>
    <lineage>
        <taxon>Bacteria</taxon>
        <taxon>Pseudomonadati</taxon>
        <taxon>Bacteroidota</taxon>
        <taxon>Bacteroidia</taxon>
        <taxon>Bacteroidales</taxon>
        <taxon>Porphyromonadaceae</taxon>
        <taxon>Porphyromonas</taxon>
    </lineage>
</organism>
<dbReference type="EMBL" id="FUXE01000008">
    <property type="protein sequence ID" value="SJZ70727.1"/>
    <property type="molecule type" value="Genomic_DNA"/>
</dbReference>
<dbReference type="AlphaFoldDB" id="A0A1T4MV74"/>
<accession>A0A1T4MV74</accession>